<organism evidence="3 4">
    <name type="scientific">Thermodesulfovibrio aggregans</name>
    <dbReference type="NCBI Taxonomy" id="86166"/>
    <lineage>
        <taxon>Bacteria</taxon>
        <taxon>Pseudomonadati</taxon>
        <taxon>Nitrospirota</taxon>
        <taxon>Thermodesulfovibrionia</taxon>
        <taxon>Thermodesulfovibrionales</taxon>
        <taxon>Thermodesulfovibrionaceae</taxon>
        <taxon>Thermodesulfovibrio</taxon>
    </lineage>
</organism>
<dbReference type="GO" id="GO:0016757">
    <property type="term" value="F:glycosyltransferase activity"/>
    <property type="evidence" value="ECO:0007669"/>
    <property type="project" value="InterPro"/>
</dbReference>
<dbReference type="PANTHER" id="PTHR12526">
    <property type="entry name" value="GLYCOSYLTRANSFERASE"/>
    <property type="match status" value="1"/>
</dbReference>
<evidence type="ECO:0000313" key="4">
    <source>
        <dbReference type="Proteomes" id="UP000054976"/>
    </source>
</evidence>
<dbReference type="Pfam" id="PF00534">
    <property type="entry name" value="Glycos_transf_1"/>
    <property type="match status" value="2"/>
</dbReference>
<name>A0A0U9HQQ9_9BACT</name>
<feature type="domain" description="Glycosyl transferase family 1" evidence="1">
    <location>
        <begin position="659"/>
        <end position="820"/>
    </location>
</feature>
<keyword evidence="4" id="KW-1185">Reference proteome</keyword>
<dbReference type="EMBL" id="BCNO01000002">
    <property type="protein sequence ID" value="GAQ95140.1"/>
    <property type="molecule type" value="Genomic_DNA"/>
</dbReference>
<keyword evidence="3" id="KW-0808">Transferase</keyword>
<dbReference type="CDD" id="cd03801">
    <property type="entry name" value="GT4_PimA-like"/>
    <property type="match status" value="1"/>
</dbReference>
<evidence type="ECO:0000259" key="1">
    <source>
        <dbReference type="Pfam" id="PF00534"/>
    </source>
</evidence>
<dbReference type="SUPFAM" id="SSF53756">
    <property type="entry name" value="UDP-Glycosyltransferase/glycogen phosphorylase"/>
    <property type="match status" value="2"/>
</dbReference>
<evidence type="ECO:0000313" key="3">
    <source>
        <dbReference type="EMBL" id="GAQ95140.1"/>
    </source>
</evidence>
<proteinExistence type="predicted"/>
<dbReference type="STRING" id="86166.TAGGR_224"/>
<accession>A0A0U9HQQ9</accession>
<protein>
    <submittedName>
        <fullName evidence="3">Glycosyltransferase</fullName>
    </submittedName>
</protein>
<dbReference type="PANTHER" id="PTHR12526:SF630">
    <property type="entry name" value="GLYCOSYLTRANSFERASE"/>
    <property type="match status" value="1"/>
</dbReference>
<evidence type="ECO:0000259" key="2">
    <source>
        <dbReference type="Pfam" id="PF13439"/>
    </source>
</evidence>
<feature type="domain" description="Glycosyl transferase family 1" evidence="1">
    <location>
        <begin position="1082"/>
        <end position="1230"/>
    </location>
</feature>
<dbReference type="Pfam" id="PF13439">
    <property type="entry name" value="Glyco_transf_4"/>
    <property type="match status" value="1"/>
</dbReference>
<comment type="caution">
    <text evidence="3">The sequence shown here is derived from an EMBL/GenBank/DDBJ whole genome shotgun (WGS) entry which is preliminary data.</text>
</comment>
<dbReference type="AlphaFoldDB" id="A0A0U9HQQ9"/>
<feature type="domain" description="Glycosyltransferase subfamily 4-like N-terminal" evidence="2">
    <location>
        <begin position="895"/>
        <end position="1075"/>
    </location>
</feature>
<gene>
    <name evidence="3" type="ORF">TAGGR_224</name>
</gene>
<dbReference type="InterPro" id="IPR001296">
    <property type="entry name" value="Glyco_trans_1"/>
</dbReference>
<reference evidence="4" key="1">
    <citation type="submission" date="2016-01" db="EMBL/GenBank/DDBJ databases">
        <title>Draft genome sequence of Thermodesulfovibrio aggregans strain TGE-P1.</title>
        <authorList>
            <person name="Sekiguchi Y."/>
            <person name="Ohashi A."/>
            <person name="Matsuura N."/>
            <person name="Tourlousse M.D."/>
        </authorList>
    </citation>
    <scope>NUCLEOTIDE SEQUENCE [LARGE SCALE GENOMIC DNA]</scope>
    <source>
        <strain evidence="4">TGE-P1</strain>
    </source>
</reference>
<sequence>MVGNFFTYLKIFLFKFSFLNTIVFYEKNLSKLLSISKDNEKHIIKFKRILLRNLKEGKYLLKVTPLYALNNMAIDIFIEYKDNSDIYRLNLNQYSRFDVEINLKNIPSNIKIKPIIGVGNDFFIKRMVIKRLQKIGGEKMLNRIKKKDIEGNFDVVTNDFIACGWVWDKAKPENRLKVQILDDYGNILGEGYANNYREDLKNAGIGDGKYGFAIDIDLEPSKYENKKEIKVKAYVEEYKLILGTHKMKVKRINKTVYKAFDINTLKNFITKEWKSILELNKKRGLFIEIKNSNELLNTIISTNLPLFIFDSNRLNSILYKTLAHEKLLNKDFILAEKFLFYSLYFDEFPHSLELLGNITFELKQVDNQYYKVAKNKDVTFWVYLNLYKMYKNSFDPENISKAILLLLEGHDRFPFYSFYFKSRLIEILNTFWNKVQQETSMFVKLIHEKTIAKKMLFEMVYEAFIKIYNSFQKIYGLSDSPVVNVKNTNKVLIIAGSLDLPQCKRYRIEQKVKQFETVNIKVDVIPYDKLQNIFEYIFDYDIFIFYRLPPTIEIIKFLAFINALGKVSIYEIDDLIFDLDNYPPLLENFGGYVDLPMYHGLIFSSILFNVIARFCRYGLASTTPLSEKLKELVFSKTCFIHRNALDDYNLIVKKNLKDFQQKKEIIIFYGSGTLSHNQDFCELALPALERILTEYDNVKLWIGGYLRLPQEFINKFENKIVLLGFTKNLKEYYKILSFADINLAVLYDGVFEGCKSELKWVEAACVFVPSIVSSTETYREIVKHGIDGFIAKNSDEFYNYMKMLIENPELRYEIAKNAHERVFKEYSLDNMGQNLQKIIQKIEEDSYKNLTTIKSNNKKKIALVNVYFPPEEIGGGTVVAVDNFYDIKRLYPDDYEFVVFTTQPHSNENNPYSLEIYKYNDSNVYKVNPNFKTDNIDWIYNDEEMKKVFMKFLDIEKPDLVHFHAIQRLTASIAEAAYEKGIPYIITVHDAWWISDWMFLTDDEGNVYPEGFPDIFSTRSLPKGISLTQSVGRISFLKTILQNASFVYAPSPEFAEIYKKNGITWIKAIPNGISTRINWILKNTNYTDKVVLGFSSAFAIHKGYYIFEKALRKVKPKNIEVLLIDYSKLENYVELGLIENIPVTVTGMINRYKMPEKFYSKIDVLFHPSIWPESYGLTPREAMKCGCAVVVSQNTGCINDFIGKEGCYIVEPTVDNLAEIIKKIDENPDYFKKVFEYNGIRTSEEQAKEIVNVYREVIKL</sequence>
<dbReference type="Gene3D" id="3.40.50.2000">
    <property type="entry name" value="Glycogen Phosphorylase B"/>
    <property type="match status" value="3"/>
</dbReference>
<dbReference type="InterPro" id="IPR028098">
    <property type="entry name" value="Glyco_trans_4-like_N"/>
</dbReference>
<dbReference type="Proteomes" id="UP000054976">
    <property type="component" value="Unassembled WGS sequence"/>
</dbReference>